<feature type="non-terminal residue" evidence="1">
    <location>
        <position position="380"/>
    </location>
</feature>
<dbReference type="InterPro" id="IPR052958">
    <property type="entry name" value="IFN-induced_PKR_regulator"/>
</dbReference>
<gene>
    <name evidence="1" type="ORF">FWK35_00037714</name>
</gene>
<dbReference type="AlphaFoldDB" id="A0A6G0VJP7"/>
<evidence type="ECO:0000313" key="1">
    <source>
        <dbReference type="EMBL" id="KAF0690999.1"/>
    </source>
</evidence>
<proteinExistence type="predicted"/>
<reference evidence="1 2" key="1">
    <citation type="submission" date="2019-08" db="EMBL/GenBank/DDBJ databases">
        <title>Whole genome of Aphis craccivora.</title>
        <authorList>
            <person name="Voronova N.V."/>
            <person name="Shulinski R.S."/>
            <person name="Bandarenka Y.V."/>
            <person name="Zhorov D.G."/>
            <person name="Warner D."/>
        </authorList>
    </citation>
    <scope>NUCLEOTIDE SEQUENCE [LARGE SCALE GENOMIC DNA]</scope>
    <source>
        <strain evidence="1">180601</strain>
        <tissue evidence="1">Whole Body</tissue>
    </source>
</reference>
<accession>A0A6G0VJP7</accession>
<dbReference type="OrthoDB" id="6602708at2759"/>
<dbReference type="PANTHER" id="PTHR46289">
    <property type="entry name" value="52 KDA REPRESSOR OF THE INHIBITOR OF THE PROTEIN KINASE-LIKE PROTEIN-RELATED"/>
    <property type="match status" value="1"/>
</dbReference>
<protein>
    <submittedName>
        <fullName evidence="1">Zinc finger MYM-type protein 1-like isoform X2</fullName>
    </submittedName>
</protein>
<dbReference type="InterPro" id="IPR012337">
    <property type="entry name" value="RNaseH-like_sf"/>
</dbReference>
<sequence length="380" mass="43430">MVLLIARSILNSYNLRIEDLRGQFYDDAASMRGSYNGVQAKIRTENPLAFYIHCHAHILNLCLVDLAKQVLYVRNTFGTLKALYSFIGASSKRHEIFEKLWIKLGNKIGPKTFKSLSDTRWSCMDALNSILSNFTAILKTLENISEKDSINGSDASSLLFSISNFEFVFCVVFLNNVMQETNILSKYLQSPNINYASVNTMTLQTVDILNNYRSDTEFNATWNKAMEISRINNISSPKLPRKRTIPLKLGGGQVNSSNIISVQDMYKINIYNVVLDIIIKEIQDMFKENDLNILQAMKDVIISEKPEKNSIKLVCETYKIDFDEVTTELAIINRMFKTKYNEFNINNKIEYLLCGDIQIGFINYTKIIKIFLTIPTNTAT</sequence>
<keyword evidence="2" id="KW-1185">Reference proteome</keyword>
<dbReference type="PANTHER" id="PTHR46289:SF14">
    <property type="entry name" value="DUF4371 DOMAIN-CONTAINING PROTEIN"/>
    <property type="match status" value="1"/>
</dbReference>
<name>A0A6G0VJP7_APHCR</name>
<dbReference type="EMBL" id="VUJU01016079">
    <property type="protein sequence ID" value="KAF0690999.1"/>
    <property type="molecule type" value="Genomic_DNA"/>
</dbReference>
<organism evidence="1 2">
    <name type="scientific">Aphis craccivora</name>
    <name type="common">Cowpea aphid</name>
    <dbReference type="NCBI Taxonomy" id="307492"/>
    <lineage>
        <taxon>Eukaryota</taxon>
        <taxon>Metazoa</taxon>
        <taxon>Ecdysozoa</taxon>
        <taxon>Arthropoda</taxon>
        <taxon>Hexapoda</taxon>
        <taxon>Insecta</taxon>
        <taxon>Pterygota</taxon>
        <taxon>Neoptera</taxon>
        <taxon>Paraneoptera</taxon>
        <taxon>Hemiptera</taxon>
        <taxon>Sternorrhyncha</taxon>
        <taxon>Aphidomorpha</taxon>
        <taxon>Aphidoidea</taxon>
        <taxon>Aphididae</taxon>
        <taxon>Aphidini</taxon>
        <taxon>Aphis</taxon>
        <taxon>Aphis</taxon>
    </lineage>
</organism>
<comment type="caution">
    <text evidence="1">The sequence shown here is derived from an EMBL/GenBank/DDBJ whole genome shotgun (WGS) entry which is preliminary data.</text>
</comment>
<dbReference type="Proteomes" id="UP000478052">
    <property type="component" value="Unassembled WGS sequence"/>
</dbReference>
<dbReference type="SUPFAM" id="SSF53098">
    <property type="entry name" value="Ribonuclease H-like"/>
    <property type="match status" value="1"/>
</dbReference>
<evidence type="ECO:0000313" key="2">
    <source>
        <dbReference type="Proteomes" id="UP000478052"/>
    </source>
</evidence>